<dbReference type="eggNOG" id="ENOG502RZBR">
    <property type="taxonomic scope" value="Eukaryota"/>
</dbReference>
<dbReference type="GeneID" id="13395935"/>
<dbReference type="OMA" id="TEYSCTA"/>
<dbReference type="GO" id="GO:0005576">
    <property type="term" value="C:extracellular region"/>
    <property type="evidence" value="ECO:0007669"/>
    <property type="project" value="UniProtKB-SubCell"/>
</dbReference>
<keyword evidence="8" id="KW-0449">Lipoprotein</keyword>
<protein>
    <recommendedName>
        <fullName evidence="10">CFEM domain-containing protein</fullName>
    </recommendedName>
</protein>
<evidence type="ECO:0000313" key="12">
    <source>
        <dbReference type="Proteomes" id="UP000008062"/>
    </source>
</evidence>
<evidence type="ECO:0000256" key="1">
    <source>
        <dbReference type="ARBA" id="ARBA00004589"/>
    </source>
</evidence>
<proteinExistence type="inferred from homology"/>
<evidence type="ECO:0000259" key="10">
    <source>
        <dbReference type="Pfam" id="PF05730"/>
    </source>
</evidence>
<feature type="compositionally biased region" description="Polar residues" evidence="9">
    <location>
        <begin position="290"/>
        <end position="303"/>
    </location>
</feature>
<evidence type="ECO:0000256" key="2">
    <source>
        <dbReference type="ARBA" id="ARBA00004613"/>
    </source>
</evidence>
<dbReference type="STRING" id="336722.F9X3C3"/>
<keyword evidence="6" id="KW-0732">Signal</keyword>
<dbReference type="Pfam" id="PF05730">
    <property type="entry name" value="CFEM"/>
    <property type="match status" value="1"/>
</dbReference>
<accession>F9X3C3</accession>
<evidence type="ECO:0000256" key="6">
    <source>
        <dbReference type="ARBA" id="ARBA00022729"/>
    </source>
</evidence>
<dbReference type="InterPro" id="IPR008427">
    <property type="entry name" value="Extracellular_membr_CFEM_dom"/>
</dbReference>
<keyword evidence="7" id="KW-1015">Disulfide bond</keyword>
<dbReference type="HOGENOM" id="CLU_013457_0_0_1"/>
<dbReference type="OrthoDB" id="5431405at2759"/>
<dbReference type="RefSeq" id="XP_003855767.1">
    <property type="nucleotide sequence ID" value="XM_003855719.1"/>
</dbReference>
<evidence type="ECO:0000256" key="5">
    <source>
        <dbReference type="ARBA" id="ARBA00022622"/>
    </source>
</evidence>
<dbReference type="InParanoid" id="F9X3C3"/>
<feature type="region of interest" description="Disordered" evidence="9">
    <location>
        <begin position="246"/>
        <end position="303"/>
    </location>
</feature>
<name>F9X3C3_ZYMTI</name>
<evidence type="ECO:0000256" key="7">
    <source>
        <dbReference type="ARBA" id="ARBA00023157"/>
    </source>
</evidence>
<keyword evidence="5" id="KW-0336">GPI-anchor</keyword>
<keyword evidence="12" id="KW-1185">Reference proteome</keyword>
<evidence type="ECO:0000256" key="3">
    <source>
        <dbReference type="ARBA" id="ARBA00010031"/>
    </source>
</evidence>
<dbReference type="AlphaFoldDB" id="F9X3C3"/>
<feature type="compositionally biased region" description="Pro residues" evidence="9">
    <location>
        <begin position="355"/>
        <end position="364"/>
    </location>
</feature>
<feature type="domain" description="CFEM" evidence="10">
    <location>
        <begin position="364"/>
        <end position="427"/>
    </location>
</feature>
<organism evidence="11 12">
    <name type="scientific">Zymoseptoria tritici (strain CBS 115943 / IPO323)</name>
    <name type="common">Speckled leaf blotch fungus</name>
    <name type="synonym">Septoria tritici</name>
    <dbReference type="NCBI Taxonomy" id="336722"/>
    <lineage>
        <taxon>Eukaryota</taxon>
        <taxon>Fungi</taxon>
        <taxon>Dikarya</taxon>
        <taxon>Ascomycota</taxon>
        <taxon>Pezizomycotina</taxon>
        <taxon>Dothideomycetes</taxon>
        <taxon>Dothideomycetidae</taxon>
        <taxon>Mycosphaerellales</taxon>
        <taxon>Mycosphaerellaceae</taxon>
        <taxon>Zymoseptoria</taxon>
    </lineage>
</organism>
<evidence type="ECO:0000256" key="4">
    <source>
        <dbReference type="ARBA" id="ARBA00022525"/>
    </source>
</evidence>
<feature type="region of interest" description="Disordered" evidence="9">
    <location>
        <begin position="327"/>
        <end position="364"/>
    </location>
</feature>
<reference evidence="11 12" key="1">
    <citation type="journal article" date="2011" name="PLoS Genet.">
        <title>Finished genome of the fungal wheat pathogen Mycosphaerella graminicola reveals dispensome structure, chromosome plasticity, and stealth pathogenesis.</title>
        <authorList>
            <person name="Goodwin S.B."/>
            <person name="Ben M'barek S."/>
            <person name="Dhillon B."/>
            <person name="Wittenberg A.H.J."/>
            <person name="Crane C.F."/>
            <person name="Hane J.K."/>
            <person name="Foster A.J."/>
            <person name="Van der Lee T.A.J."/>
            <person name="Grimwood J."/>
            <person name="Aerts A."/>
            <person name="Antoniw J."/>
            <person name="Bailey A."/>
            <person name="Bluhm B."/>
            <person name="Bowler J."/>
            <person name="Bristow J."/>
            <person name="van der Burgt A."/>
            <person name="Canto-Canche B."/>
            <person name="Churchill A.C.L."/>
            <person name="Conde-Ferraez L."/>
            <person name="Cools H.J."/>
            <person name="Coutinho P.M."/>
            <person name="Csukai M."/>
            <person name="Dehal P."/>
            <person name="De Wit P."/>
            <person name="Donzelli B."/>
            <person name="van de Geest H.C."/>
            <person name="van Ham R.C.H.J."/>
            <person name="Hammond-Kosack K.E."/>
            <person name="Henrissat B."/>
            <person name="Kilian A."/>
            <person name="Kobayashi A.K."/>
            <person name="Koopmann E."/>
            <person name="Kourmpetis Y."/>
            <person name="Kuzniar A."/>
            <person name="Lindquist E."/>
            <person name="Lombard V."/>
            <person name="Maliepaard C."/>
            <person name="Martins N."/>
            <person name="Mehrabi R."/>
            <person name="Nap J.P.H."/>
            <person name="Ponomarenko A."/>
            <person name="Rudd J.J."/>
            <person name="Salamov A."/>
            <person name="Schmutz J."/>
            <person name="Schouten H.J."/>
            <person name="Shapiro H."/>
            <person name="Stergiopoulos I."/>
            <person name="Torriani S.F.F."/>
            <person name="Tu H."/>
            <person name="de Vries R.P."/>
            <person name="Waalwijk C."/>
            <person name="Ware S.B."/>
            <person name="Wiebenga A."/>
            <person name="Zwiers L.-H."/>
            <person name="Oliver R.P."/>
            <person name="Grigoriev I.V."/>
            <person name="Kema G.H.J."/>
        </authorList>
    </citation>
    <scope>NUCLEOTIDE SEQUENCE [LARGE SCALE GENOMIC DNA]</scope>
    <source>
        <strain evidence="12">CBS 115943 / IPO323</strain>
    </source>
</reference>
<keyword evidence="4" id="KW-0964">Secreted</keyword>
<evidence type="ECO:0000256" key="8">
    <source>
        <dbReference type="ARBA" id="ARBA00023288"/>
    </source>
</evidence>
<dbReference type="GO" id="GO:0098552">
    <property type="term" value="C:side of membrane"/>
    <property type="evidence" value="ECO:0007669"/>
    <property type="project" value="UniProtKB-KW"/>
</dbReference>
<evidence type="ECO:0000313" key="11">
    <source>
        <dbReference type="EMBL" id="EGP90743.1"/>
    </source>
</evidence>
<sequence length="613" mass="63306">MLISAQNSTADMHFTTTIGLAGLAIHHASATFGHHGWDTTSQYSTPDNTDNKCSDNQKTGYNWADLSTGSFDSYGGNKFSNWSCTNSFGKRDLLSRRSFQDKCISSNLDDHPSIGCNGDDAMSIDKYQVSSSEDADIECHYEMPDKSVCKEYHSCKAGGIEIQNSQCGGAKSVTFKPAESYKGKGCSIGVHSIEFNCGSASSKVPEYSSTSTSISTAAASTPVAYSTTSSVAPVETSSCVRGYGSSCSAESSPVSSSKYSSPVSSLSTTSEGAPSYPSSSETKPVESVPTYGSSENSPATAPVYSSSAVHNSSIAYSIPAYPSSSSVGSSTTIPSTPSATIGVTSSSTAAATTPSSPPNYPPPSSPDLLPRCLNTWLHTVSCKDNTDYSCFCKNINFITKVYGCLSSWSQSADNTTNGVSYLVGLCAPYIPSNPAIITGCPSSVMPAVYTPPALPPPPSEASPVTTQPATQPAPPPCTTITYSSEVVIHATDSASASAITTTILTTITVPKVILTTYTVTESGSTVTVPDLGYGTPPPVSPTASSEQAPLLTDTHSAPAPPYVTSTSTLIIPGVGSSLKTETSAKATGTAPVAYQGSGVRAREVAGVMVVIIK</sequence>
<comment type="similarity">
    <text evidence="3">Belongs to the RBT5 family.</text>
</comment>
<feature type="compositionally biased region" description="Low complexity" evidence="9">
    <location>
        <begin position="246"/>
        <end position="270"/>
    </location>
</feature>
<dbReference type="KEGG" id="ztr:MYCGRDRAFT_90418"/>
<keyword evidence="5" id="KW-0472">Membrane</keyword>
<feature type="compositionally biased region" description="Low complexity" evidence="9">
    <location>
        <begin position="327"/>
        <end position="354"/>
    </location>
</feature>
<dbReference type="EMBL" id="CM001197">
    <property type="protein sequence ID" value="EGP90743.1"/>
    <property type="molecule type" value="Genomic_DNA"/>
</dbReference>
<evidence type="ECO:0000256" key="9">
    <source>
        <dbReference type="SAM" id="MobiDB-lite"/>
    </source>
</evidence>
<comment type="subcellular location">
    <subcellularLocation>
        <location evidence="1">Membrane</location>
        <topology evidence="1">Lipid-anchor</topology>
        <topology evidence="1">GPI-anchor</topology>
    </subcellularLocation>
    <subcellularLocation>
        <location evidence="2">Secreted</location>
    </subcellularLocation>
</comment>
<keyword evidence="5" id="KW-0325">Glycoprotein</keyword>
<dbReference type="Proteomes" id="UP000008062">
    <property type="component" value="Chromosome 2"/>
</dbReference>
<gene>
    <name evidence="11" type="ORF">MYCGRDRAFT_90418</name>
</gene>